<dbReference type="InterPro" id="IPR008266">
    <property type="entry name" value="Tyr_kinase_AS"/>
</dbReference>
<evidence type="ECO:0000313" key="2">
    <source>
        <dbReference type="EMBL" id="KAF5329154.1"/>
    </source>
</evidence>
<organism evidence="2 3">
    <name type="scientific">Ephemerocybe angulata</name>
    <dbReference type="NCBI Taxonomy" id="980116"/>
    <lineage>
        <taxon>Eukaryota</taxon>
        <taxon>Fungi</taxon>
        <taxon>Dikarya</taxon>
        <taxon>Basidiomycota</taxon>
        <taxon>Agaricomycotina</taxon>
        <taxon>Agaricomycetes</taxon>
        <taxon>Agaricomycetidae</taxon>
        <taxon>Agaricales</taxon>
        <taxon>Agaricineae</taxon>
        <taxon>Psathyrellaceae</taxon>
        <taxon>Ephemerocybe</taxon>
    </lineage>
</organism>
<proteinExistence type="predicted"/>
<dbReference type="EMBL" id="JAACJK010000121">
    <property type="protein sequence ID" value="KAF5329154.1"/>
    <property type="molecule type" value="Genomic_DNA"/>
</dbReference>
<evidence type="ECO:0000259" key="1">
    <source>
        <dbReference type="Pfam" id="PF17667"/>
    </source>
</evidence>
<dbReference type="PANTHER" id="PTHR38248">
    <property type="entry name" value="FUNK1 6"/>
    <property type="match status" value="1"/>
</dbReference>
<dbReference type="AlphaFoldDB" id="A0A8H5BTV8"/>
<dbReference type="GO" id="GO:0004672">
    <property type="term" value="F:protein kinase activity"/>
    <property type="evidence" value="ECO:0007669"/>
    <property type="project" value="InterPro"/>
</dbReference>
<name>A0A8H5BTV8_9AGAR</name>
<feature type="domain" description="Fungal-type protein kinase" evidence="1">
    <location>
        <begin position="462"/>
        <end position="580"/>
    </location>
</feature>
<feature type="domain" description="Fungal-type protein kinase" evidence="1">
    <location>
        <begin position="230"/>
        <end position="417"/>
    </location>
</feature>
<dbReference type="PROSITE" id="PS00109">
    <property type="entry name" value="PROTEIN_KINASE_TYR"/>
    <property type="match status" value="1"/>
</dbReference>
<reference evidence="2 3" key="1">
    <citation type="journal article" date="2020" name="ISME J.">
        <title>Uncovering the hidden diversity of litter-decomposition mechanisms in mushroom-forming fungi.</title>
        <authorList>
            <person name="Floudas D."/>
            <person name="Bentzer J."/>
            <person name="Ahren D."/>
            <person name="Johansson T."/>
            <person name="Persson P."/>
            <person name="Tunlid A."/>
        </authorList>
    </citation>
    <scope>NUCLEOTIDE SEQUENCE [LARGE SCALE GENOMIC DNA]</scope>
    <source>
        <strain evidence="2 3">CBS 175.51</strain>
    </source>
</reference>
<dbReference type="InterPro" id="IPR040976">
    <property type="entry name" value="Pkinase_fungal"/>
</dbReference>
<dbReference type="Pfam" id="PF17667">
    <property type="entry name" value="Pkinase_fungal"/>
    <property type="match status" value="2"/>
</dbReference>
<dbReference type="PANTHER" id="PTHR38248:SF2">
    <property type="entry name" value="FUNK1 11"/>
    <property type="match status" value="1"/>
</dbReference>
<keyword evidence="3" id="KW-1185">Reference proteome</keyword>
<dbReference type="InterPro" id="IPR011009">
    <property type="entry name" value="Kinase-like_dom_sf"/>
</dbReference>
<accession>A0A8H5BTV8</accession>
<dbReference type="OrthoDB" id="5569250at2759"/>
<evidence type="ECO:0000313" key="3">
    <source>
        <dbReference type="Proteomes" id="UP000541558"/>
    </source>
</evidence>
<protein>
    <recommendedName>
        <fullName evidence="1">Fungal-type protein kinase domain-containing protein</fullName>
    </recommendedName>
</protein>
<comment type="caution">
    <text evidence="2">The sequence shown here is derived from an EMBL/GenBank/DDBJ whole genome shotgun (WGS) entry which is preliminary data.</text>
</comment>
<sequence>MVRTFADTLTQEFGLHQHTDLDLLTFANNIWGLDATIGQRILEMDLTLESADLDRYEKANSQVALHGPYKALTEKLLSDVLRNLQEPVDTPKDVIWSQEDISPTETESYEHVSNLVHLWTPIPTNEHPDWAVVKHLVEMKHNKKPTGPSFFKHFKASSLYLQRDNQTAEPRRCKYLPRRLVPASCEGIVTTRTGKKRTIEEAGIGDVDEDWDSDSELEPPVKKRARLDKIVRNRYAQVALNAVECLAATSRFHVSGLLVDQWNVTPWVIGLNDVVCASSFCFDSDPAKLALVLYAMNKCDRLHAGFDPRLQARASEAAPKPNAGRMGPVDSVIGSYFEYDKPASTPEESENTIPPMTCFKVTGVIRRPDALFGRGTAVYRVVRRLSSGSFSDAPSVLKLSWPLERFPPENEILAHLKSALPKKSFAYLPGLFFSVTFTPDELNLPWKNLSDRNHGGRVLRGLASPYYNKLWEAGSIENFKKAWLDCLEFHYLAFKIGEVLHRDLSENNLMVLQCPDGTVNGILNDWDMAEFVDATVNGVAVTDHHIGTPAFMAFDLLYGAAKVHYFRHDLESFFYILVWAAFHYNMEARTKDEVPHEQVAKWLGTKEDIVASKRQLMEDNDVVDHVKEEWKGVLEEWIKPLRALLSNAKHDGTGDKVGGVEGYDDSTYGGRLSFTRFVGAIKVKPRTWGIFDFKAEKQAEKGADMARMREEMARLAQDSDSD</sequence>
<dbReference type="Gene3D" id="1.10.510.10">
    <property type="entry name" value="Transferase(Phosphotransferase) domain 1"/>
    <property type="match status" value="1"/>
</dbReference>
<dbReference type="Proteomes" id="UP000541558">
    <property type="component" value="Unassembled WGS sequence"/>
</dbReference>
<dbReference type="SUPFAM" id="SSF56112">
    <property type="entry name" value="Protein kinase-like (PK-like)"/>
    <property type="match status" value="1"/>
</dbReference>
<gene>
    <name evidence="2" type="ORF">D9611_013177</name>
</gene>